<evidence type="ECO:0000313" key="2">
    <source>
        <dbReference type="EMBL" id="VDN46644.1"/>
    </source>
</evidence>
<dbReference type="Proteomes" id="UP000279029">
    <property type="component" value="Chromosome"/>
</dbReference>
<evidence type="ECO:0000256" key="1">
    <source>
        <dbReference type="ARBA" id="ARBA00005437"/>
    </source>
</evidence>
<accession>A0A3P7NU02</accession>
<sequence length="161" mass="18805">MRELYIKQKVFKITDHYPVMNQYGDLVYQVDQDFKLIGNKVRVSNAEGVEIFVVDKEILTFLPRYQISFANGQHVTIKSRFTLFAKQIDVESEGLNLFLQGSFFDYDFEVYQGDRVIGSISKRFMTFGDTYELKIYDESLEVYVLALMIAVDCIKDSQEKN</sequence>
<evidence type="ECO:0000313" key="3">
    <source>
        <dbReference type="Proteomes" id="UP000279029"/>
    </source>
</evidence>
<dbReference type="RefSeq" id="WP_125136120.1">
    <property type="nucleotide sequence ID" value="NZ_LR130778.1"/>
</dbReference>
<keyword evidence="3" id="KW-1185">Reference proteome</keyword>
<name>A0A3P7NU02_9FIRM</name>
<dbReference type="EMBL" id="LR130778">
    <property type="protein sequence ID" value="VDN46644.1"/>
    <property type="molecule type" value="Genomic_DNA"/>
</dbReference>
<organism evidence="2 3">
    <name type="scientific">Petrocella atlantisensis</name>
    <dbReference type="NCBI Taxonomy" id="2173034"/>
    <lineage>
        <taxon>Bacteria</taxon>
        <taxon>Bacillati</taxon>
        <taxon>Bacillota</taxon>
        <taxon>Clostridia</taxon>
        <taxon>Lachnospirales</taxon>
        <taxon>Vallitaleaceae</taxon>
        <taxon>Petrocella</taxon>
    </lineage>
</organism>
<evidence type="ECO:0008006" key="4">
    <source>
        <dbReference type="Google" id="ProtNLM"/>
    </source>
</evidence>
<gene>
    <name evidence="2" type="ORF">PATL70BA_0774</name>
</gene>
<dbReference type="SUPFAM" id="SSF54518">
    <property type="entry name" value="Tubby C-terminal domain-like"/>
    <property type="match status" value="1"/>
</dbReference>
<dbReference type="KEGG" id="cbar:PATL70BA_0774"/>
<dbReference type="Gene3D" id="2.40.160.200">
    <property type="entry name" value="LURP1-related"/>
    <property type="match status" value="1"/>
</dbReference>
<comment type="similarity">
    <text evidence="1">Belongs to the LOR family.</text>
</comment>
<dbReference type="AlphaFoldDB" id="A0A3P7NU02"/>
<dbReference type="OrthoDB" id="652307at2"/>
<proteinExistence type="inferred from homology"/>
<dbReference type="InterPro" id="IPR025659">
    <property type="entry name" value="Tubby-like_C"/>
</dbReference>
<dbReference type="Pfam" id="PF04525">
    <property type="entry name" value="LOR"/>
    <property type="match status" value="1"/>
</dbReference>
<reference evidence="2 3" key="1">
    <citation type="submission" date="2018-09" db="EMBL/GenBank/DDBJ databases">
        <authorList>
            <person name="Postec A."/>
        </authorList>
    </citation>
    <scope>NUCLEOTIDE SEQUENCE [LARGE SCALE GENOMIC DNA]</scope>
    <source>
        <strain evidence="2">70B-A</strain>
    </source>
</reference>
<dbReference type="InterPro" id="IPR038595">
    <property type="entry name" value="LOR_sf"/>
</dbReference>
<dbReference type="InterPro" id="IPR007612">
    <property type="entry name" value="LOR"/>
</dbReference>
<protein>
    <recommendedName>
        <fullName evidence="4">Tubby C 2 family protein</fullName>
    </recommendedName>
</protein>